<protein>
    <recommendedName>
        <fullName evidence="12">Phytocyanin domain-containing protein</fullName>
    </recommendedName>
</protein>
<evidence type="ECO:0000256" key="8">
    <source>
        <dbReference type="ARBA" id="ARBA00023288"/>
    </source>
</evidence>
<evidence type="ECO:0000256" key="2">
    <source>
        <dbReference type="ARBA" id="ARBA00022475"/>
    </source>
</evidence>
<evidence type="ECO:0000256" key="9">
    <source>
        <dbReference type="ARBA" id="ARBA00035011"/>
    </source>
</evidence>
<feature type="region of interest" description="Disordered" evidence="10">
    <location>
        <begin position="138"/>
        <end position="180"/>
    </location>
</feature>
<evidence type="ECO:0000256" key="5">
    <source>
        <dbReference type="ARBA" id="ARBA00023136"/>
    </source>
</evidence>
<reference evidence="14" key="3">
    <citation type="submission" date="2018-08" db="UniProtKB">
        <authorList>
            <consortium name="EnsemblPlants"/>
        </authorList>
    </citation>
    <scope>IDENTIFICATION</scope>
    <source>
        <strain evidence="14">cv. Bd21</strain>
    </source>
</reference>
<accession>A0A0Q3GGC4</accession>
<dbReference type="Pfam" id="PF02298">
    <property type="entry name" value="Cu_bind_like"/>
    <property type="match status" value="1"/>
</dbReference>
<organism evidence="13">
    <name type="scientific">Brachypodium distachyon</name>
    <name type="common">Purple false brome</name>
    <name type="synonym">Trachynia distachya</name>
    <dbReference type="NCBI Taxonomy" id="15368"/>
    <lineage>
        <taxon>Eukaryota</taxon>
        <taxon>Viridiplantae</taxon>
        <taxon>Streptophyta</taxon>
        <taxon>Embryophyta</taxon>
        <taxon>Tracheophyta</taxon>
        <taxon>Spermatophyta</taxon>
        <taxon>Magnoliopsida</taxon>
        <taxon>Liliopsida</taxon>
        <taxon>Poales</taxon>
        <taxon>Poaceae</taxon>
        <taxon>BOP clade</taxon>
        <taxon>Pooideae</taxon>
        <taxon>Stipodae</taxon>
        <taxon>Brachypodieae</taxon>
        <taxon>Brachypodium</taxon>
    </lineage>
</organism>
<comment type="subcellular location">
    <subcellularLocation>
        <location evidence="1">Cell membrane</location>
        <topology evidence="1">Lipid-anchor</topology>
        <topology evidence="1">GPI-anchor</topology>
    </subcellularLocation>
</comment>
<keyword evidence="2" id="KW-1003">Cell membrane</keyword>
<feature type="domain" description="Phytocyanin" evidence="12">
    <location>
        <begin position="26"/>
        <end position="130"/>
    </location>
</feature>
<dbReference type="PANTHER" id="PTHR33021:SF376">
    <property type="entry name" value="OS01G0788700 PROTEIN"/>
    <property type="match status" value="1"/>
</dbReference>
<dbReference type="GO" id="GO:0005886">
    <property type="term" value="C:plasma membrane"/>
    <property type="evidence" value="ECO:0000318"/>
    <property type="project" value="GO_Central"/>
</dbReference>
<sequence length="207" mass="21420">MAQGMRRIIAVACVVMLAWASTASAFVFKAGGTGEWRVPGANNVGAYNTWAEHTRFRVGDAIAFTYQPGSDSVLIVDKKSYDACDTGSPVDRFDDGNTVFTFTKSGPFYFISGNKDSCNRGEKLVVVVMGPRAATNNGTSAHDAAGLAPSPADTNGQFSPPSPPPPFGIEIAPSPTEPNGAAAAAKGTHGIASTAALVIGTLFYALV</sequence>
<evidence type="ECO:0000256" key="6">
    <source>
        <dbReference type="ARBA" id="ARBA00023157"/>
    </source>
</evidence>
<evidence type="ECO:0000256" key="11">
    <source>
        <dbReference type="SAM" id="SignalP"/>
    </source>
</evidence>
<dbReference type="GO" id="GO:0098552">
    <property type="term" value="C:side of membrane"/>
    <property type="evidence" value="ECO:0007669"/>
    <property type="project" value="UniProtKB-KW"/>
</dbReference>
<dbReference type="GeneID" id="100829778"/>
<dbReference type="Gene3D" id="2.60.40.420">
    <property type="entry name" value="Cupredoxins - blue copper proteins"/>
    <property type="match status" value="1"/>
</dbReference>
<dbReference type="Proteomes" id="UP000008810">
    <property type="component" value="Chromosome 2"/>
</dbReference>
<feature type="signal peptide" evidence="11">
    <location>
        <begin position="1"/>
        <end position="25"/>
    </location>
</feature>
<dbReference type="KEGG" id="bdi:100829778"/>
<evidence type="ECO:0000313" key="13">
    <source>
        <dbReference type="EMBL" id="KQK10128.1"/>
    </source>
</evidence>
<dbReference type="FunFam" id="2.60.40.420:FF:000066">
    <property type="entry name" value="Early nodulin-like protein 9"/>
    <property type="match status" value="1"/>
</dbReference>
<dbReference type="EMBL" id="CM000881">
    <property type="protein sequence ID" value="KQK10128.1"/>
    <property type="molecule type" value="Genomic_DNA"/>
</dbReference>
<dbReference type="ExpressionAtlas" id="A0A0Q3GGC4">
    <property type="expression patterns" value="baseline and differential"/>
</dbReference>
<evidence type="ECO:0000256" key="7">
    <source>
        <dbReference type="ARBA" id="ARBA00023180"/>
    </source>
</evidence>
<dbReference type="InterPro" id="IPR039391">
    <property type="entry name" value="Phytocyanin-like"/>
</dbReference>
<keyword evidence="7" id="KW-0325">Glycoprotein</keyword>
<dbReference type="RefSeq" id="XP_014754430.1">
    <property type="nucleotide sequence ID" value="XM_014898944.2"/>
</dbReference>
<proteinExistence type="inferred from homology"/>
<reference evidence="13" key="2">
    <citation type="submission" date="2017-06" db="EMBL/GenBank/DDBJ databases">
        <title>WGS assembly of Brachypodium distachyon.</title>
        <authorList>
            <consortium name="The International Brachypodium Initiative"/>
            <person name="Lucas S."/>
            <person name="Harmon-Smith M."/>
            <person name="Lail K."/>
            <person name="Tice H."/>
            <person name="Grimwood J."/>
            <person name="Bruce D."/>
            <person name="Barry K."/>
            <person name="Shu S."/>
            <person name="Lindquist E."/>
            <person name="Wang M."/>
            <person name="Pitluck S."/>
            <person name="Vogel J.P."/>
            <person name="Garvin D.F."/>
            <person name="Mockler T.C."/>
            <person name="Schmutz J."/>
            <person name="Rokhsar D."/>
            <person name="Bevan M.W."/>
        </authorList>
    </citation>
    <scope>NUCLEOTIDE SEQUENCE</scope>
    <source>
        <strain evidence="13">Bd21</strain>
    </source>
</reference>
<feature type="chain" id="PRO_5043129147" description="Phytocyanin domain-containing protein" evidence="11">
    <location>
        <begin position="26"/>
        <end position="207"/>
    </location>
</feature>
<keyword evidence="8" id="KW-0449">Lipoprotein</keyword>
<keyword evidence="3" id="KW-0336">GPI-anchor</keyword>
<comment type="similarity">
    <text evidence="9">Belongs to the early nodulin-like (ENODL) family.</text>
</comment>
<keyword evidence="6" id="KW-1015">Disulfide bond</keyword>
<dbReference type="InterPro" id="IPR003245">
    <property type="entry name" value="Phytocyanin_dom"/>
</dbReference>
<dbReference type="SUPFAM" id="SSF49503">
    <property type="entry name" value="Cupredoxins"/>
    <property type="match status" value="1"/>
</dbReference>
<dbReference type="CDD" id="cd11019">
    <property type="entry name" value="OsENODL1_like"/>
    <property type="match status" value="1"/>
</dbReference>
<reference evidence="13 14" key="1">
    <citation type="journal article" date="2010" name="Nature">
        <title>Genome sequencing and analysis of the model grass Brachypodium distachyon.</title>
        <authorList>
            <consortium name="International Brachypodium Initiative"/>
        </authorList>
    </citation>
    <scope>NUCLEOTIDE SEQUENCE [LARGE SCALE GENOMIC DNA]</scope>
    <source>
        <strain evidence="13 14">Bd21</strain>
    </source>
</reference>
<keyword evidence="5" id="KW-0472">Membrane</keyword>
<dbReference type="InterPro" id="IPR008972">
    <property type="entry name" value="Cupredoxin"/>
</dbReference>
<dbReference type="PROSITE" id="PS51485">
    <property type="entry name" value="PHYTOCYANIN"/>
    <property type="match status" value="1"/>
</dbReference>
<name>A0A0Q3GGC4_BRADI</name>
<evidence type="ECO:0000313" key="15">
    <source>
        <dbReference type="Proteomes" id="UP000008810"/>
    </source>
</evidence>
<dbReference type="OrthoDB" id="691587at2759"/>
<dbReference type="GO" id="GO:0009055">
    <property type="term" value="F:electron transfer activity"/>
    <property type="evidence" value="ECO:0007669"/>
    <property type="project" value="InterPro"/>
</dbReference>
<evidence type="ECO:0000256" key="10">
    <source>
        <dbReference type="SAM" id="MobiDB-lite"/>
    </source>
</evidence>
<keyword evidence="15" id="KW-1185">Reference proteome</keyword>
<dbReference type="AlphaFoldDB" id="A0A0Q3GGC4"/>
<dbReference type="InterPro" id="IPR041846">
    <property type="entry name" value="ENL_dom"/>
</dbReference>
<dbReference type="EnsemblPlants" id="KQK10128">
    <property type="protein sequence ID" value="KQK10128"/>
    <property type="gene ID" value="BRADI_2g52155v3"/>
</dbReference>
<dbReference type="PANTHER" id="PTHR33021">
    <property type="entry name" value="BLUE COPPER PROTEIN"/>
    <property type="match status" value="1"/>
</dbReference>
<gene>
    <name evidence="14" type="primary">LOC100829778</name>
    <name evidence="13" type="ORF">BRADI_2g52155v3</name>
</gene>
<evidence type="ECO:0000256" key="3">
    <source>
        <dbReference type="ARBA" id="ARBA00022622"/>
    </source>
</evidence>
<dbReference type="STRING" id="15368.A0A0Q3GGC4"/>
<keyword evidence="4 11" id="KW-0732">Signal</keyword>
<dbReference type="Gramene" id="KQK10128">
    <property type="protein sequence ID" value="KQK10128"/>
    <property type="gene ID" value="BRADI_2g52155v3"/>
</dbReference>
<dbReference type="FunCoup" id="A0A0Q3GGC4">
    <property type="interactions" value="345"/>
</dbReference>
<evidence type="ECO:0000259" key="12">
    <source>
        <dbReference type="PROSITE" id="PS51485"/>
    </source>
</evidence>
<evidence type="ECO:0000256" key="4">
    <source>
        <dbReference type="ARBA" id="ARBA00022729"/>
    </source>
</evidence>
<evidence type="ECO:0000256" key="1">
    <source>
        <dbReference type="ARBA" id="ARBA00004609"/>
    </source>
</evidence>
<evidence type="ECO:0000313" key="14">
    <source>
        <dbReference type="EnsemblPlants" id="KQK10128"/>
    </source>
</evidence>